<proteinExistence type="predicted"/>
<feature type="non-terminal residue" evidence="3">
    <location>
        <position position="381"/>
    </location>
</feature>
<dbReference type="GO" id="GO:0005737">
    <property type="term" value="C:cytoplasm"/>
    <property type="evidence" value="ECO:0007669"/>
    <property type="project" value="UniProtKB-ARBA"/>
</dbReference>
<evidence type="ECO:0000259" key="2">
    <source>
        <dbReference type="Pfam" id="PF01321"/>
    </source>
</evidence>
<dbReference type="PANTHER" id="PTHR43763:SF6">
    <property type="entry name" value="XAA-PRO AMINOPEPTIDASE 1"/>
    <property type="match status" value="1"/>
</dbReference>
<evidence type="ECO:0000313" key="4">
    <source>
        <dbReference type="Proteomes" id="UP000823632"/>
    </source>
</evidence>
<evidence type="ECO:0000313" key="3">
    <source>
        <dbReference type="EMBL" id="MBO8429768.1"/>
    </source>
</evidence>
<reference evidence="3" key="1">
    <citation type="submission" date="2020-10" db="EMBL/GenBank/DDBJ databases">
        <authorList>
            <person name="Gilroy R."/>
        </authorList>
    </citation>
    <scope>NUCLEOTIDE SEQUENCE</scope>
    <source>
        <strain evidence="3">10192</strain>
    </source>
</reference>
<dbReference type="InterPro" id="IPR000994">
    <property type="entry name" value="Pept_M24"/>
</dbReference>
<dbReference type="Pfam" id="PF01321">
    <property type="entry name" value="Creatinase_N"/>
    <property type="match status" value="1"/>
</dbReference>
<dbReference type="PANTHER" id="PTHR43763">
    <property type="entry name" value="XAA-PRO AMINOPEPTIDASE 1"/>
    <property type="match status" value="1"/>
</dbReference>
<dbReference type="InterPro" id="IPR036005">
    <property type="entry name" value="Creatinase/aminopeptidase-like"/>
</dbReference>
<feature type="domain" description="Peptidase M24" evidence="1">
    <location>
        <begin position="276"/>
        <end position="380"/>
    </location>
</feature>
<dbReference type="Pfam" id="PF00557">
    <property type="entry name" value="Peptidase_M24"/>
    <property type="match status" value="1"/>
</dbReference>
<sequence>MENLNNIRKFITANNLDCVLVNSTNEFLEEYTPLSENARFALTKFSGSTGDAVVTADNVYLFVDGRYHIQADMEADHNIITVIKLQTGDSMLSAMQKLLPTNAKIGVCSKKNSQNRVEKLSEYFKIQLFDNDLIPLQKEKTKDNAEPLNIAFTGRPTSDKLRQITRNLNPDDAILVTNAEEVSYLFNVRDFSRPYTAKIKAKAIIGKKLSAIYKDMEKFEQDLKLIKGQIFVDKKSISAYDYKLAGSRIAVLKQSPVQKMKSVKNEAEIFNYIKSFERTDMAVSAIRDYIEKNDNISEYAIAEKLEEYFKHFGAKSLSFKSIVAKDKNSALAHYSKCSKDEILKEGSLVLIDCGAYYEAGLATDITRVFVKGTPSDLQKKV</sequence>
<dbReference type="Pfam" id="PF16189">
    <property type="entry name" value="Creatinase_N_2"/>
    <property type="match status" value="1"/>
</dbReference>
<gene>
    <name evidence="3" type="ORF">IAC76_00105</name>
</gene>
<accession>A0A9D9DLI0</accession>
<reference evidence="3" key="2">
    <citation type="journal article" date="2021" name="PeerJ">
        <title>Extensive microbial diversity within the chicken gut microbiome revealed by metagenomics and culture.</title>
        <authorList>
            <person name="Gilroy R."/>
            <person name="Ravi A."/>
            <person name="Getino M."/>
            <person name="Pursley I."/>
            <person name="Horton D.L."/>
            <person name="Alikhan N.F."/>
            <person name="Baker D."/>
            <person name="Gharbi K."/>
            <person name="Hall N."/>
            <person name="Watson M."/>
            <person name="Adriaenssens E.M."/>
            <person name="Foster-Nyarko E."/>
            <person name="Jarju S."/>
            <person name="Secka A."/>
            <person name="Antonio M."/>
            <person name="Oren A."/>
            <person name="Chaudhuri R.R."/>
            <person name="La Ragione R."/>
            <person name="Hildebrand F."/>
            <person name="Pallen M.J."/>
        </authorList>
    </citation>
    <scope>NUCLEOTIDE SEQUENCE</scope>
    <source>
        <strain evidence="3">10192</strain>
    </source>
</reference>
<comment type="caution">
    <text evidence="3">The sequence shown here is derived from an EMBL/GenBank/DDBJ whole genome shotgun (WGS) entry which is preliminary data.</text>
</comment>
<dbReference type="Gene3D" id="3.90.230.10">
    <property type="entry name" value="Creatinase/methionine aminopeptidase superfamily"/>
    <property type="match status" value="1"/>
</dbReference>
<evidence type="ECO:0000259" key="1">
    <source>
        <dbReference type="Pfam" id="PF00557"/>
    </source>
</evidence>
<dbReference type="EMBL" id="JADIND010000002">
    <property type="protein sequence ID" value="MBO8429768.1"/>
    <property type="molecule type" value="Genomic_DNA"/>
</dbReference>
<dbReference type="Gene3D" id="3.40.350.10">
    <property type="entry name" value="Creatinase/prolidase N-terminal domain"/>
    <property type="match status" value="1"/>
</dbReference>
<name>A0A9D9DLI0_9BACT</name>
<dbReference type="AlphaFoldDB" id="A0A9D9DLI0"/>
<dbReference type="InterPro" id="IPR029149">
    <property type="entry name" value="Creatin/AminoP/Spt16_N"/>
</dbReference>
<dbReference type="Proteomes" id="UP000823632">
    <property type="component" value="Unassembled WGS sequence"/>
</dbReference>
<feature type="domain" description="Creatinase N-terminal" evidence="2">
    <location>
        <begin position="4"/>
        <end position="124"/>
    </location>
</feature>
<protein>
    <submittedName>
        <fullName evidence="3">M24 family metallopeptidase</fullName>
    </submittedName>
</protein>
<dbReference type="InterPro" id="IPR050422">
    <property type="entry name" value="X-Pro_aminopeptidase_P"/>
</dbReference>
<dbReference type="InterPro" id="IPR000587">
    <property type="entry name" value="Creatinase_N"/>
</dbReference>
<dbReference type="SUPFAM" id="SSF53092">
    <property type="entry name" value="Creatinase/prolidase N-terminal domain"/>
    <property type="match status" value="1"/>
</dbReference>
<organism evidence="3 4">
    <name type="scientific">Candidatus Scatousia excrementipullorum</name>
    <dbReference type="NCBI Taxonomy" id="2840936"/>
    <lineage>
        <taxon>Bacteria</taxon>
        <taxon>Candidatus Scatousia</taxon>
    </lineage>
</organism>
<dbReference type="SUPFAM" id="SSF55920">
    <property type="entry name" value="Creatinase/aminopeptidase"/>
    <property type="match status" value="1"/>
</dbReference>